<dbReference type="PANTHER" id="PTHR36932">
    <property type="entry name" value="CAPSULAR POLYSACCHARIDE BIOSYNTHESIS PROTEIN"/>
    <property type="match status" value="1"/>
</dbReference>
<organism evidence="2 3">
    <name type="scientific">Methylomarinovum tepidoasis</name>
    <dbReference type="NCBI Taxonomy" id="2840183"/>
    <lineage>
        <taxon>Bacteria</taxon>
        <taxon>Pseudomonadati</taxon>
        <taxon>Pseudomonadota</taxon>
        <taxon>Gammaproteobacteria</taxon>
        <taxon>Methylococcales</taxon>
        <taxon>Methylothermaceae</taxon>
        <taxon>Methylomarinovum</taxon>
    </lineage>
</organism>
<dbReference type="InterPro" id="IPR053158">
    <property type="entry name" value="CapK_Type1_Caps_Biosynth"/>
</dbReference>
<dbReference type="EC" id="6.2.1.30" evidence="2"/>
<keyword evidence="2" id="KW-0436">Ligase</keyword>
<proteinExistence type="predicted"/>
<feature type="domain" description="AMP-dependent synthetase/ligase" evidence="1">
    <location>
        <begin position="193"/>
        <end position="311"/>
    </location>
</feature>
<dbReference type="AlphaFoldDB" id="A0AAU9D060"/>
<dbReference type="InterPro" id="IPR042099">
    <property type="entry name" value="ANL_N_sf"/>
</dbReference>
<protein>
    <submittedName>
        <fullName evidence="2">Phenylacetate-CoA ligase</fullName>
        <ecNumber evidence="2">6.2.1.30</ecNumber>
    </submittedName>
</protein>
<keyword evidence="3" id="KW-1185">Reference proteome</keyword>
<dbReference type="KEGG" id="meiy:MIN45_P2072"/>
<dbReference type="GO" id="GO:0047475">
    <property type="term" value="F:phenylacetate-CoA ligase activity"/>
    <property type="evidence" value="ECO:0007669"/>
    <property type="project" value="UniProtKB-EC"/>
</dbReference>
<evidence type="ECO:0000259" key="1">
    <source>
        <dbReference type="Pfam" id="PF00501"/>
    </source>
</evidence>
<evidence type="ECO:0000313" key="2">
    <source>
        <dbReference type="EMBL" id="BCX89699.1"/>
    </source>
</evidence>
<dbReference type="SUPFAM" id="SSF56801">
    <property type="entry name" value="Acetyl-CoA synthetase-like"/>
    <property type="match status" value="1"/>
</dbReference>
<dbReference type="Proteomes" id="UP001321450">
    <property type="component" value="Chromosome"/>
</dbReference>
<dbReference type="InterPro" id="IPR000873">
    <property type="entry name" value="AMP-dep_synth/lig_dom"/>
</dbReference>
<sequence>MRLIPPALARSIFRAQEFLLRRPTFSMATELERTQHLSRQEIQNLQLQRLGKLLHTALAHSPWHARRILEAGLDPENLSWEAFRRLPTMSKEDARHHRDGMVWREAPGGIYRYNTGGSSGEPLIFYFGRKRQAADAACRIRARRWWGVEPGDREVLLWGAPVELNRTDRVKALRDRLCNQRLLNAFEMSEARMDAYLDQMEAYQPKVIYGYASSLALLAEHAKKRNRIPHLPELKVVFTTGEPLYPHQREIIQHVYGVPVAREYGARDAGLIALDSPAGQLLVNSEWIIVEILDDEGNPVPDGQSGEVVITNLASEAQPFIRYRTGDWAYRSTESCRQGRGLEVLDEVIGRTTDVIVRPDGTYMHALALIYILRDIPGIQQFKVVQEIPEKVAVFVVPEKKQWHEDNTERIRQGLQQRLGGDVAIDIILVGHIPPEASGKHRYVVSYVGAVS</sequence>
<accession>A0AAU9D060</accession>
<name>A0AAU9D060_9GAMM</name>
<dbReference type="Pfam" id="PF00501">
    <property type="entry name" value="AMP-binding"/>
    <property type="match status" value="1"/>
</dbReference>
<reference evidence="3" key="1">
    <citation type="journal article" date="2024" name="Int. J. Syst. Evol. Microbiol.">
        <title>Methylomarinovum tepidoasis sp. nov., a moderately thermophilic methanotroph of the family Methylothermaceae isolated from a deep-sea hydrothermal field.</title>
        <authorList>
            <person name="Hirayama H."/>
            <person name="Takaki Y."/>
            <person name="Abe M."/>
            <person name="Miyazaki M."/>
            <person name="Uematsu K."/>
            <person name="Matsui Y."/>
            <person name="Takai K."/>
        </authorList>
    </citation>
    <scope>NUCLEOTIDE SEQUENCE [LARGE SCALE GENOMIC DNA]</scope>
    <source>
        <strain evidence="3">IN45</strain>
    </source>
</reference>
<dbReference type="PANTHER" id="PTHR36932:SF1">
    <property type="entry name" value="CAPSULAR POLYSACCHARIDE BIOSYNTHESIS PROTEIN"/>
    <property type="match status" value="1"/>
</dbReference>
<dbReference type="EMBL" id="AP024718">
    <property type="protein sequence ID" value="BCX89699.1"/>
    <property type="molecule type" value="Genomic_DNA"/>
</dbReference>
<gene>
    <name evidence="2" type="ORF">MIN45_P2072</name>
</gene>
<dbReference type="Gene3D" id="3.40.50.12780">
    <property type="entry name" value="N-terminal domain of ligase-like"/>
    <property type="match status" value="1"/>
</dbReference>
<evidence type="ECO:0000313" key="3">
    <source>
        <dbReference type="Proteomes" id="UP001321450"/>
    </source>
</evidence>